<name>A0A8J5Y0E6_9ROSI</name>
<dbReference type="EC" id="3.1.13.4" evidence="7"/>
<evidence type="ECO:0000256" key="1">
    <source>
        <dbReference type="ARBA" id="ARBA00001663"/>
    </source>
</evidence>
<evidence type="ECO:0000256" key="10">
    <source>
        <dbReference type="ARBA" id="ARBA00022723"/>
    </source>
</evidence>
<organism evidence="18 19">
    <name type="scientific">Gossypium anomalum</name>
    <dbReference type="NCBI Taxonomy" id="47600"/>
    <lineage>
        <taxon>Eukaryota</taxon>
        <taxon>Viridiplantae</taxon>
        <taxon>Streptophyta</taxon>
        <taxon>Embryophyta</taxon>
        <taxon>Tracheophyta</taxon>
        <taxon>Spermatophyta</taxon>
        <taxon>Magnoliopsida</taxon>
        <taxon>eudicotyledons</taxon>
        <taxon>Gunneridae</taxon>
        <taxon>Pentapetalae</taxon>
        <taxon>rosids</taxon>
        <taxon>malvids</taxon>
        <taxon>Malvales</taxon>
        <taxon>Malvaceae</taxon>
        <taxon>Malvoideae</taxon>
        <taxon>Gossypium</taxon>
    </lineage>
</organism>
<evidence type="ECO:0000256" key="2">
    <source>
        <dbReference type="ARBA" id="ARBA00001968"/>
    </source>
</evidence>
<evidence type="ECO:0000313" key="19">
    <source>
        <dbReference type="Proteomes" id="UP000701853"/>
    </source>
</evidence>
<dbReference type="InterPro" id="IPR006941">
    <property type="entry name" value="RNase_CAF1"/>
</dbReference>
<evidence type="ECO:0000256" key="4">
    <source>
        <dbReference type="ARBA" id="ARBA00004496"/>
    </source>
</evidence>
<evidence type="ECO:0000256" key="7">
    <source>
        <dbReference type="ARBA" id="ARBA00012161"/>
    </source>
</evidence>
<comment type="subunit">
    <text evidence="6">Component of the CCR4-NOT complex, at least composed of CRR4 and CAF1 proteins.</text>
</comment>
<evidence type="ECO:0000256" key="14">
    <source>
        <dbReference type="ARBA" id="ARBA00023015"/>
    </source>
</evidence>
<keyword evidence="13" id="KW-0694">RNA-binding</keyword>
<evidence type="ECO:0000256" key="11">
    <source>
        <dbReference type="ARBA" id="ARBA00022801"/>
    </source>
</evidence>
<dbReference type="SUPFAM" id="SSF53098">
    <property type="entry name" value="Ribonuclease H-like"/>
    <property type="match status" value="1"/>
</dbReference>
<reference evidence="18 19" key="1">
    <citation type="journal article" date="2021" name="bioRxiv">
        <title>The Gossypium anomalum genome as a resource for cotton improvement and evolutionary analysis of hybrid incompatibility.</title>
        <authorList>
            <person name="Grover C.E."/>
            <person name="Yuan D."/>
            <person name="Arick M.A."/>
            <person name="Miller E.R."/>
            <person name="Hu G."/>
            <person name="Peterson D.G."/>
            <person name="Wendel J.F."/>
            <person name="Udall J.A."/>
        </authorList>
    </citation>
    <scope>NUCLEOTIDE SEQUENCE [LARGE SCALE GENOMIC DNA]</scope>
    <source>
        <strain evidence="18">JFW-Udall</strain>
        <tissue evidence="18">Leaf</tissue>
    </source>
</reference>
<comment type="function">
    <text evidence="17">Ubiquitous transcription factor required for a diverse set of processes. It is a component of the CCR4 complex involved in the control of gene expression.</text>
</comment>
<dbReference type="GO" id="GO:0005634">
    <property type="term" value="C:nucleus"/>
    <property type="evidence" value="ECO:0007669"/>
    <property type="project" value="UniProtKB-SubCell"/>
</dbReference>
<dbReference type="AlphaFoldDB" id="A0A8J5Y0E6"/>
<dbReference type="EMBL" id="JAHUZN010000010">
    <property type="protein sequence ID" value="KAG8480011.1"/>
    <property type="molecule type" value="Genomic_DNA"/>
</dbReference>
<keyword evidence="16" id="KW-0539">Nucleus</keyword>
<evidence type="ECO:0000256" key="15">
    <source>
        <dbReference type="ARBA" id="ARBA00023163"/>
    </source>
</evidence>
<dbReference type="InterPro" id="IPR012337">
    <property type="entry name" value="RNaseH-like_sf"/>
</dbReference>
<dbReference type="OrthoDB" id="947566at2759"/>
<dbReference type="GO" id="GO:0005737">
    <property type="term" value="C:cytoplasm"/>
    <property type="evidence" value="ECO:0007669"/>
    <property type="project" value="UniProtKB-SubCell"/>
</dbReference>
<dbReference type="Gene3D" id="3.30.420.10">
    <property type="entry name" value="Ribonuclease H-like superfamily/Ribonuclease H"/>
    <property type="match status" value="1"/>
</dbReference>
<evidence type="ECO:0000313" key="18">
    <source>
        <dbReference type="EMBL" id="KAG8480011.1"/>
    </source>
</evidence>
<keyword evidence="19" id="KW-1185">Reference proteome</keyword>
<protein>
    <recommendedName>
        <fullName evidence="7">poly(A)-specific ribonuclease</fullName>
        <ecNumber evidence="7">3.1.13.4</ecNumber>
    </recommendedName>
</protein>
<keyword evidence="9" id="KW-0540">Nuclease</keyword>
<evidence type="ECO:0000256" key="12">
    <source>
        <dbReference type="ARBA" id="ARBA00022839"/>
    </source>
</evidence>
<keyword evidence="15" id="KW-0804">Transcription</keyword>
<evidence type="ECO:0000256" key="6">
    <source>
        <dbReference type="ARBA" id="ARBA00011757"/>
    </source>
</evidence>
<dbReference type="Proteomes" id="UP000701853">
    <property type="component" value="Chromosome 10"/>
</dbReference>
<keyword evidence="11" id="KW-0378">Hydrolase</keyword>
<evidence type="ECO:0000256" key="17">
    <source>
        <dbReference type="ARBA" id="ARBA00025148"/>
    </source>
</evidence>
<proteinExistence type="inferred from homology"/>
<comment type="catalytic activity">
    <reaction evidence="1">
        <text>Exonucleolytic cleavage of poly(A) to 5'-AMP.</text>
        <dbReference type="EC" id="3.1.13.4"/>
    </reaction>
</comment>
<evidence type="ECO:0000256" key="3">
    <source>
        <dbReference type="ARBA" id="ARBA00004123"/>
    </source>
</evidence>
<dbReference type="GO" id="GO:0003723">
    <property type="term" value="F:RNA binding"/>
    <property type="evidence" value="ECO:0007669"/>
    <property type="project" value="UniProtKB-KW"/>
</dbReference>
<comment type="similarity">
    <text evidence="5">Belongs to the CAF1 family.</text>
</comment>
<evidence type="ECO:0000256" key="8">
    <source>
        <dbReference type="ARBA" id="ARBA00022490"/>
    </source>
</evidence>
<dbReference type="GO" id="GO:0004535">
    <property type="term" value="F:poly(A)-specific ribonuclease activity"/>
    <property type="evidence" value="ECO:0007669"/>
    <property type="project" value="UniProtKB-EC"/>
</dbReference>
<evidence type="ECO:0000256" key="13">
    <source>
        <dbReference type="ARBA" id="ARBA00022884"/>
    </source>
</evidence>
<keyword evidence="10" id="KW-0479">Metal-binding</keyword>
<comment type="caution">
    <text evidence="18">The sequence shown here is derived from an EMBL/GenBank/DDBJ whole genome shotgun (WGS) entry which is preliminary data.</text>
</comment>
<keyword evidence="8" id="KW-0963">Cytoplasm</keyword>
<dbReference type="InterPro" id="IPR036397">
    <property type="entry name" value="RNaseH_sf"/>
</dbReference>
<dbReference type="GO" id="GO:0046872">
    <property type="term" value="F:metal ion binding"/>
    <property type="evidence" value="ECO:0007669"/>
    <property type="project" value="UniProtKB-KW"/>
</dbReference>
<evidence type="ECO:0000256" key="16">
    <source>
        <dbReference type="ARBA" id="ARBA00023242"/>
    </source>
</evidence>
<comment type="cofactor">
    <cofactor evidence="2">
        <name>a divalent metal cation</name>
        <dbReference type="ChEBI" id="CHEBI:60240"/>
    </cofactor>
</comment>
<evidence type="ECO:0000256" key="5">
    <source>
        <dbReference type="ARBA" id="ARBA00008372"/>
    </source>
</evidence>
<evidence type="ECO:0000256" key="9">
    <source>
        <dbReference type="ARBA" id="ARBA00022722"/>
    </source>
</evidence>
<gene>
    <name evidence="18" type="ORF">CXB51_025012</name>
</gene>
<dbReference type="Pfam" id="PF04857">
    <property type="entry name" value="CAF1"/>
    <property type="match status" value="1"/>
</dbReference>
<dbReference type="GO" id="GO:0030014">
    <property type="term" value="C:CCR4-NOT complex"/>
    <property type="evidence" value="ECO:0007669"/>
    <property type="project" value="InterPro"/>
</dbReference>
<dbReference type="InterPro" id="IPR039637">
    <property type="entry name" value="CNOT7/CNOT8/Pop2"/>
</dbReference>
<sequence length="261" mass="30004">MSISGNKSIVVRRVFAEDLDSELLMIKEAILRYPFVSIDTEFLGTVFKPIKQVIREGNPVINYHYMKSNVDALQIIQLGLSLSDAQGNLLDFDSPFSYIWEFNFRDFNINRDHYASNSIELLKPQGIDFEKNKEKGIDSKDFAKKFWDNGLIFNSYGPKSITWIAFHGTYDFGFMLKILTQSPLPLYLYSFVHQLAYLFGYNIFDLKHTFKFLGLLGGLEKIAQTLNVAHITGLSHQAGSNSLLTLQCFMKLKSENIFKYK</sequence>
<accession>A0A8J5Y0E6</accession>
<comment type="subcellular location">
    <subcellularLocation>
        <location evidence="4">Cytoplasm</location>
    </subcellularLocation>
    <subcellularLocation>
        <location evidence="3">Nucleus</location>
    </subcellularLocation>
</comment>
<keyword evidence="12" id="KW-0269">Exonuclease</keyword>
<dbReference type="PANTHER" id="PTHR10797">
    <property type="entry name" value="CCR4-NOT TRANSCRIPTION COMPLEX SUBUNIT"/>
    <property type="match status" value="1"/>
</dbReference>
<keyword evidence="14" id="KW-0805">Transcription regulation</keyword>